<protein>
    <submittedName>
        <fullName evidence="2">Uncharacterized protein</fullName>
    </submittedName>
</protein>
<dbReference type="Proteomes" id="UP000030653">
    <property type="component" value="Unassembled WGS sequence"/>
</dbReference>
<dbReference type="GeneID" id="63683675"/>
<keyword evidence="3" id="KW-1185">Reference proteome</keyword>
<proteinExistence type="predicted"/>
<dbReference type="SUPFAM" id="SSF52540">
    <property type="entry name" value="P-loop containing nucleoside triphosphate hydrolases"/>
    <property type="match status" value="1"/>
</dbReference>
<dbReference type="HOGENOM" id="CLU_1468122_0_0_1"/>
<sequence>MSAPDPGPAPEMHYQILEIDSTLIDWEGDEHDWPGWMPYVDKVFMLFDATSRRMVWVCAAIDLIRDLNLPCIVVMTKMDLPQALSTTMLDQRMWTWDISLIDSDPPYQHLSRPSYSYGHEEPEDKEEEKEEERAEDEKVEEQAVWEGEGREGEGREQAEEVEEYLPEVQEILDKAVAGEHPSAL</sequence>
<accession>M5FWU2</accession>
<dbReference type="RefSeq" id="XP_040627776.1">
    <property type="nucleotide sequence ID" value="XM_040768613.1"/>
</dbReference>
<evidence type="ECO:0000313" key="3">
    <source>
        <dbReference type="Proteomes" id="UP000030653"/>
    </source>
</evidence>
<organism evidence="2 3">
    <name type="scientific">Dacryopinax primogenitus (strain DJM 731)</name>
    <name type="common">Brown rot fungus</name>
    <dbReference type="NCBI Taxonomy" id="1858805"/>
    <lineage>
        <taxon>Eukaryota</taxon>
        <taxon>Fungi</taxon>
        <taxon>Dikarya</taxon>
        <taxon>Basidiomycota</taxon>
        <taxon>Agaricomycotina</taxon>
        <taxon>Dacrymycetes</taxon>
        <taxon>Dacrymycetales</taxon>
        <taxon>Dacrymycetaceae</taxon>
        <taxon>Dacryopinax</taxon>
    </lineage>
</organism>
<evidence type="ECO:0000256" key="1">
    <source>
        <dbReference type="SAM" id="MobiDB-lite"/>
    </source>
</evidence>
<dbReference type="EMBL" id="JH795865">
    <property type="protein sequence ID" value="EJU00879.1"/>
    <property type="molecule type" value="Genomic_DNA"/>
</dbReference>
<gene>
    <name evidence="2" type="ORF">DACRYDRAFT_108233</name>
</gene>
<dbReference type="InterPro" id="IPR027417">
    <property type="entry name" value="P-loop_NTPase"/>
</dbReference>
<evidence type="ECO:0000313" key="2">
    <source>
        <dbReference type="EMBL" id="EJU00879.1"/>
    </source>
</evidence>
<feature type="compositionally biased region" description="Acidic residues" evidence="1">
    <location>
        <begin position="121"/>
        <end position="130"/>
    </location>
</feature>
<name>M5FWU2_DACPD</name>
<dbReference type="AlphaFoldDB" id="M5FWU2"/>
<feature type="region of interest" description="Disordered" evidence="1">
    <location>
        <begin position="111"/>
        <end position="184"/>
    </location>
</feature>
<reference evidence="2 3" key="1">
    <citation type="journal article" date="2012" name="Science">
        <title>The Paleozoic origin of enzymatic lignin decomposition reconstructed from 31 fungal genomes.</title>
        <authorList>
            <person name="Floudas D."/>
            <person name="Binder M."/>
            <person name="Riley R."/>
            <person name="Barry K."/>
            <person name="Blanchette R.A."/>
            <person name="Henrissat B."/>
            <person name="Martinez A.T."/>
            <person name="Otillar R."/>
            <person name="Spatafora J.W."/>
            <person name="Yadav J.S."/>
            <person name="Aerts A."/>
            <person name="Benoit I."/>
            <person name="Boyd A."/>
            <person name="Carlson A."/>
            <person name="Copeland A."/>
            <person name="Coutinho P.M."/>
            <person name="de Vries R.P."/>
            <person name="Ferreira P."/>
            <person name="Findley K."/>
            <person name="Foster B."/>
            <person name="Gaskell J."/>
            <person name="Glotzer D."/>
            <person name="Gorecki P."/>
            <person name="Heitman J."/>
            <person name="Hesse C."/>
            <person name="Hori C."/>
            <person name="Igarashi K."/>
            <person name="Jurgens J.A."/>
            <person name="Kallen N."/>
            <person name="Kersten P."/>
            <person name="Kohler A."/>
            <person name="Kuees U."/>
            <person name="Kumar T.K.A."/>
            <person name="Kuo A."/>
            <person name="LaButti K."/>
            <person name="Larrondo L.F."/>
            <person name="Lindquist E."/>
            <person name="Ling A."/>
            <person name="Lombard V."/>
            <person name="Lucas S."/>
            <person name="Lundell T."/>
            <person name="Martin R."/>
            <person name="McLaughlin D.J."/>
            <person name="Morgenstern I."/>
            <person name="Morin E."/>
            <person name="Murat C."/>
            <person name="Nagy L.G."/>
            <person name="Nolan M."/>
            <person name="Ohm R.A."/>
            <person name="Patyshakuliyeva A."/>
            <person name="Rokas A."/>
            <person name="Ruiz-Duenas F.J."/>
            <person name="Sabat G."/>
            <person name="Salamov A."/>
            <person name="Samejima M."/>
            <person name="Schmutz J."/>
            <person name="Slot J.C."/>
            <person name="St John F."/>
            <person name="Stenlid J."/>
            <person name="Sun H."/>
            <person name="Sun S."/>
            <person name="Syed K."/>
            <person name="Tsang A."/>
            <person name="Wiebenga A."/>
            <person name="Young D."/>
            <person name="Pisabarro A."/>
            <person name="Eastwood D.C."/>
            <person name="Martin F."/>
            <person name="Cullen D."/>
            <person name="Grigoriev I.V."/>
            <person name="Hibbett D.S."/>
        </authorList>
    </citation>
    <scope>NUCLEOTIDE SEQUENCE [LARGE SCALE GENOMIC DNA]</scope>
    <source>
        <strain evidence="2 3">DJM-731 SS1</strain>
    </source>
</reference>
<feature type="compositionally biased region" description="Basic and acidic residues" evidence="1">
    <location>
        <begin position="147"/>
        <end position="158"/>
    </location>
</feature>